<evidence type="ECO:0000313" key="1">
    <source>
        <dbReference type="EMBL" id="KAH0781704.1"/>
    </source>
</evidence>
<sequence>MKDLLFVKKMHIPIFVAHKPETVTDENWDFKHQQLETLYASKTGNNKLFLLKKLMTFKYKEDSLILDHINDFQGVLDQLSGMGVNFDDEMQGLWLLNTLPDSWKTLRVSLTNSAPGGKVTM</sequence>
<protein>
    <recommendedName>
        <fullName evidence="3">Retrovirus-related Pol polyprotein from transposon TNT 1-94</fullName>
    </recommendedName>
</protein>
<dbReference type="EMBL" id="JAIVGD010000001">
    <property type="protein sequence ID" value="KAH0781704.1"/>
    <property type="molecule type" value="Genomic_DNA"/>
</dbReference>
<reference evidence="1 2" key="1">
    <citation type="journal article" date="2021" name="bioRxiv">
        <title>Chromosome-scale and haplotype-resolved genome assembly of a tetraploid potato cultivar.</title>
        <authorList>
            <person name="Sun H."/>
            <person name="Jiao W.-B."/>
            <person name="Krause K."/>
            <person name="Campoy J.A."/>
            <person name="Goel M."/>
            <person name="Folz-Donahue K."/>
            <person name="Kukat C."/>
            <person name="Huettel B."/>
            <person name="Schneeberger K."/>
        </authorList>
    </citation>
    <scope>NUCLEOTIDE SEQUENCE [LARGE SCALE GENOMIC DNA]</scope>
    <source>
        <strain evidence="1">SolTubOtavaFocal</strain>
        <tissue evidence="1">Leaves</tissue>
    </source>
</reference>
<proteinExistence type="predicted"/>
<dbReference type="Pfam" id="PF14223">
    <property type="entry name" value="Retrotran_gag_2"/>
    <property type="match status" value="1"/>
</dbReference>
<organism evidence="1 2">
    <name type="scientific">Solanum tuberosum</name>
    <name type="common">Potato</name>
    <dbReference type="NCBI Taxonomy" id="4113"/>
    <lineage>
        <taxon>Eukaryota</taxon>
        <taxon>Viridiplantae</taxon>
        <taxon>Streptophyta</taxon>
        <taxon>Embryophyta</taxon>
        <taxon>Tracheophyta</taxon>
        <taxon>Spermatophyta</taxon>
        <taxon>Magnoliopsida</taxon>
        <taxon>eudicotyledons</taxon>
        <taxon>Gunneridae</taxon>
        <taxon>Pentapetalae</taxon>
        <taxon>asterids</taxon>
        <taxon>lamiids</taxon>
        <taxon>Solanales</taxon>
        <taxon>Solanaceae</taxon>
        <taxon>Solanoideae</taxon>
        <taxon>Solaneae</taxon>
        <taxon>Solanum</taxon>
    </lineage>
</organism>
<name>A0ABQ7WLU5_SOLTU</name>
<evidence type="ECO:0008006" key="3">
    <source>
        <dbReference type="Google" id="ProtNLM"/>
    </source>
</evidence>
<accession>A0ABQ7WLU5</accession>
<keyword evidence="2" id="KW-1185">Reference proteome</keyword>
<comment type="caution">
    <text evidence="1">The sequence shown here is derived from an EMBL/GenBank/DDBJ whole genome shotgun (WGS) entry which is preliminary data.</text>
</comment>
<gene>
    <name evidence="1" type="ORF">KY290_001302</name>
</gene>
<dbReference type="Proteomes" id="UP000826656">
    <property type="component" value="Unassembled WGS sequence"/>
</dbReference>
<evidence type="ECO:0000313" key="2">
    <source>
        <dbReference type="Proteomes" id="UP000826656"/>
    </source>
</evidence>